<dbReference type="InterPro" id="IPR051411">
    <property type="entry name" value="Polyketide_trans_af380"/>
</dbReference>
<accession>A0A1H9E4D1</accession>
<dbReference type="InterPro" id="IPR002925">
    <property type="entry name" value="Dienelactn_hydro"/>
</dbReference>
<keyword evidence="3" id="KW-1185">Reference proteome</keyword>
<name>A0A1H9E4D1_9PSEU</name>
<proteinExistence type="predicted"/>
<dbReference type="AlphaFoldDB" id="A0A1H9E4D1"/>
<dbReference type="RefSeq" id="WP_089911012.1">
    <property type="nucleotide sequence ID" value="NZ_FOFV01000002.1"/>
</dbReference>
<dbReference type="Pfam" id="PF01738">
    <property type="entry name" value="DLH"/>
    <property type="match status" value="1"/>
</dbReference>
<dbReference type="EMBL" id="FOFV01000002">
    <property type="protein sequence ID" value="SEQ20584.1"/>
    <property type="molecule type" value="Genomic_DNA"/>
</dbReference>
<dbReference type="STRING" id="65499.SAMN04488000_102162"/>
<dbReference type="InterPro" id="IPR029058">
    <property type="entry name" value="AB_hydrolase_fold"/>
</dbReference>
<reference evidence="3" key="1">
    <citation type="submission" date="2016-10" db="EMBL/GenBank/DDBJ databases">
        <authorList>
            <person name="Varghese N."/>
            <person name="Submissions S."/>
        </authorList>
    </citation>
    <scope>NUCLEOTIDE SEQUENCE [LARGE SCALE GENOMIC DNA]</scope>
    <source>
        <strain evidence="3">DSM 44437</strain>
    </source>
</reference>
<dbReference type="Gene3D" id="3.40.50.1820">
    <property type="entry name" value="alpha/beta hydrolase"/>
    <property type="match status" value="1"/>
</dbReference>
<organism evidence="2 3">
    <name type="scientific">Lentzea albida</name>
    <dbReference type="NCBI Taxonomy" id="65499"/>
    <lineage>
        <taxon>Bacteria</taxon>
        <taxon>Bacillati</taxon>
        <taxon>Actinomycetota</taxon>
        <taxon>Actinomycetes</taxon>
        <taxon>Pseudonocardiales</taxon>
        <taxon>Pseudonocardiaceae</taxon>
        <taxon>Lentzea</taxon>
    </lineage>
</organism>
<evidence type="ECO:0000313" key="2">
    <source>
        <dbReference type="EMBL" id="SEQ20584.1"/>
    </source>
</evidence>
<protein>
    <recommendedName>
        <fullName evidence="1">Dienelactone hydrolase domain-containing protein</fullName>
    </recommendedName>
</protein>
<dbReference type="Proteomes" id="UP000199503">
    <property type="component" value="Unassembled WGS sequence"/>
</dbReference>
<dbReference type="PANTHER" id="PTHR47751">
    <property type="entry name" value="SUPERFAMILY HYDROLASE, PUTATIVE (AFU_ORTHOLOGUE AFUA_2G16580)-RELATED"/>
    <property type="match status" value="1"/>
</dbReference>
<dbReference type="SUPFAM" id="SSF53474">
    <property type="entry name" value="alpha/beta-Hydrolases"/>
    <property type="match status" value="1"/>
</dbReference>
<dbReference type="PANTHER" id="PTHR47751:SF1">
    <property type="entry name" value="SUPERFAMILY HYDROLASE, PUTATIVE (AFU_ORTHOLOGUE AFUA_2G16580)-RELATED"/>
    <property type="match status" value="1"/>
</dbReference>
<dbReference type="Gene3D" id="1.10.10.800">
    <property type="match status" value="1"/>
</dbReference>
<dbReference type="GO" id="GO:0003824">
    <property type="term" value="F:catalytic activity"/>
    <property type="evidence" value="ECO:0007669"/>
    <property type="project" value="UniProtKB-ARBA"/>
</dbReference>
<feature type="domain" description="Dienelactone hydrolase" evidence="1">
    <location>
        <begin position="13"/>
        <end position="123"/>
    </location>
</feature>
<evidence type="ECO:0000313" key="3">
    <source>
        <dbReference type="Proteomes" id="UP000199503"/>
    </source>
</evidence>
<sequence>MDNVTFPSNGIDIAGHLYRPEGTPRGAVVVGHPGTGVKEQTAGLYARHLADQGFLALAFDAAHQGESGGLPRGLEDPFQRVEDIRAAVTFLDTDEVGVLGICASGGYGLAAAGTDHRVKAVAAVSLADIARQFRFGADGTQDPSVLRGLLDQGQQGSFPLFPETGEQALAGGPHAYEGWEYYRTPRGEHPRSATTLTWSSVGRIAAFDAFRAVDLIAPRPLLLVAGRDAVTAWMTVEAYQKAGGPKEIHWVDGASHVDLYDKRVPEVAGRVSEFFGRTLTAS</sequence>
<gene>
    <name evidence="2" type="ORF">SAMN04488000_102162</name>
</gene>
<evidence type="ECO:0000259" key="1">
    <source>
        <dbReference type="Pfam" id="PF01738"/>
    </source>
</evidence>